<accession>A0A2P7RDE2</accession>
<evidence type="ECO:0000313" key="1">
    <source>
        <dbReference type="EMBL" id="PSJ48219.1"/>
    </source>
</evidence>
<dbReference type="PANTHER" id="PTHR37519">
    <property type="match status" value="1"/>
</dbReference>
<comment type="caution">
    <text evidence="1">The sequence shown here is derived from an EMBL/GenBank/DDBJ whole genome shotgun (WGS) entry which is preliminary data.</text>
</comment>
<dbReference type="PANTHER" id="PTHR37519:SF1">
    <property type="entry name" value="DIHYDROXYBIPHENYL DIOXYGENASE DOMAIN-CONTAINING PROTEIN"/>
    <property type="match status" value="1"/>
</dbReference>
<dbReference type="Proteomes" id="UP000240243">
    <property type="component" value="Unassembled WGS sequence"/>
</dbReference>
<evidence type="ECO:0008006" key="3">
    <source>
        <dbReference type="Google" id="ProtNLM"/>
    </source>
</evidence>
<dbReference type="SUPFAM" id="SSF54593">
    <property type="entry name" value="Glyoxalase/Bleomycin resistance protein/Dihydroxybiphenyl dioxygenase"/>
    <property type="match status" value="1"/>
</dbReference>
<organism evidence="1 2">
    <name type="scientific">Zobellella endophytica</name>
    <dbReference type="NCBI Taxonomy" id="2116700"/>
    <lineage>
        <taxon>Bacteria</taxon>
        <taxon>Pseudomonadati</taxon>
        <taxon>Pseudomonadota</taxon>
        <taxon>Gammaproteobacteria</taxon>
        <taxon>Aeromonadales</taxon>
        <taxon>Aeromonadaceae</taxon>
        <taxon>Zobellella</taxon>
    </lineage>
</organism>
<gene>
    <name evidence="1" type="ORF">C7H85_03915</name>
</gene>
<reference evidence="1 2" key="1">
    <citation type="submission" date="2018-03" db="EMBL/GenBank/DDBJ databases">
        <title>The draft genome of Zobellella sp. 59N8.</title>
        <authorList>
            <person name="Liu L."/>
            <person name="Li L."/>
            <person name="Zhang X."/>
            <person name="Liang L."/>
            <person name="Wang T."/>
        </authorList>
    </citation>
    <scope>NUCLEOTIDE SEQUENCE [LARGE SCALE GENOMIC DNA]</scope>
    <source>
        <strain evidence="1 2">59N8</strain>
    </source>
</reference>
<dbReference type="RefSeq" id="WP_106728629.1">
    <property type="nucleotide sequence ID" value="NZ_PXYG01000001.1"/>
</dbReference>
<dbReference type="InterPro" id="IPR010393">
    <property type="entry name" value="DUF991_YecM-like"/>
</dbReference>
<keyword evidence="2" id="KW-1185">Reference proteome</keyword>
<dbReference type="EMBL" id="PXYG01000001">
    <property type="protein sequence ID" value="PSJ48219.1"/>
    <property type="molecule type" value="Genomic_DNA"/>
</dbReference>
<protein>
    <recommendedName>
        <fullName evidence="3">VOC family protein</fullName>
    </recommendedName>
</protein>
<sequence length="179" mass="19673">MPSITSLLGDTGRFFDALADGMARYGLPLDLGPMDHICYRAADKREYLDLRECLHAHGDNLMEGMIGGRPIMTFRLGAPLTSPFGPIDCLELAAPKPGKRHHPGLEHGEIVVPDLHRLQSAHPRVPFDDRALAQSPPELSLSLPPYQIKFHPRSLADTIAEEIALGLVLPVPAVYFRTP</sequence>
<dbReference type="Pfam" id="PF06185">
    <property type="entry name" value="YecM"/>
    <property type="match status" value="1"/>
</dbReference>
<dbReference type="AlphaFoldDB" id="A0A2P7RDE2"/>
<name>A0A2P7RDE2_9GAMM</name>
<evidence type="ECO:0000313" key="2">
    <source>
        <dbReference type="Proteomes" id="UP000240243"/>
    </source>
</evidence>
<proteinExistence type="predicted"/>
<dbReference type="InterPro" id="IPR029068">
    <property type="entry name" value="Glyas_Bleomycin-R_OHBP_Dase"/>
</dbReference>
<dbReference type="Gene3D" id="3.10.180.10">
    <property type="entry name" value="2,3-Dihydroxybiphenyl 1,2-Dioxygenase, domain 1"/>
    <property type="match status" value="1"/>
</dbReference>
<dbReference type="OrthoDB" id="5689462at2"/>